<feature type="compositionally biased region" description="Acidic residues" evidence="1">
    <location>
        <begin position="73"/>
        <end position="83"/>
    </location>
</feature>
<reference evidence="2" key="1">
    <citation type="submission" date="2021-01" db="EMBL/GenBank/DDBJ databases">
        <authorList>
            <person name="Corre E."/>
            <person name="Pelletier E."/>
            <person name="Niang G."/>
            <person name="Scheremetjew M."/>
            <person name="Finn R."/>
            <person name="Kale V."/>
            <person name="Holt S."/>
            <person name="Cochrane G."/>
            <person name="Meng A."/>
            <person name="Brown T."/>
            <person name="Cohen L."/>
        </authorList>
    </citation>
    <scope>NUCLEOTIDE SEQUENCE</scope>
    <source>
        <strain evidence="2">CCMP1320</strain>
    </source>
</reference>
<protein>
    <submittedName>
        <fullName evidence="2">Uncharacterized protein</fullName>
    </submittedName>
</protein>
<sequence length="101" mass="11099">MVWAAAAGWRRWAAQQPGGAAGALCLCAGREVAEVQLPHAQQQQQQQQQQEEGDQMQVDVPVEAANQRQQLHDDEEEVDDDELLQGAIPMDETEQAPVIPS</sequence>
<accession>A0A7S3VQ05</accession>
<evidence type="ECO:0000256" key="1">
    <source>
        <dbReference type="SAM" id="MobiDB-lite"/>
    </source>
</evidence>
<feature type="compositionally biased region" description="Low complexity" evidence="1">
    <location>
        <begin position="41"/>
        <end position="50"/>
    </location>
</feature>
<proteinExistence type="predicted"/>
<name>A0A7S3VQ05_DUNTE</name>
<dbReference type="EMBL" id="HBIP01021045">
    <property type="protein sequence ID" value="CAE0497476.1"/>
    <property type="molecule type" value="Transcribed_RNA"/>
</dbReference>
<organism evidence="2">
    <name type="scientific">Dunaliella tertiolecta</name>
    <name type="common">Green alga</name>
    <dbReference type="NCBI Taxonomy" id="3047"/>
    <lineage>
        <taxon>Eukaryota</taxon>
        <taxon>Viridiplantae</taxon>
        <taxon>Chlorophyta</taxon>
        <taxon>core chlorophytes</taxon>
        <taxon>Chlorophyceae</taxon>
        <taxon>CS clade</taxon>
        <taxon>Chlamydomonadales</taxon>
        <taxon>Dunaliellaceae</taxon>
        <taxon>Dunaliella</taxon>
    </lineage>
</organism>
<dbReference type="AlphaFoldDB" id="A0A7S3VQ05"/>
<evidence type="ECO:0000313" key="2">
    <source>
        <dbReference type="EMBL" id="CAE0497476.1"/>
    </source>
</evidence>
<feature type="region of interest" description="Disordered" evidence="1">
    <location>
        <begin position="37"/>
        <end position="101"/>
    </location>
</feature>
<gene>
    <name evidence="2" type="ORF">DTER00134_LOCUS12549</name>
</gene>